<dbReference type="PANTHER" id="PTHR28002:SF1">
    <property type="entry name" value="MIOREX COMPLEX COMPONENT 11"/>
    <property type="match status" value="1"/>
</dbReference>
<name>J7RT75_HUIN7</name>
<feature type="transmembrane region" description="Helical" evidence="1">
    <location>
        <begin position="148"/>
        <end position="169"/>
    </location>
</feature>
<proteinExistence type="predicted"/>
<keyword evidence="3" id="KW-1185">Reference proteome</keyword>
<dbReference type="EMBL" id="HE978314">
    <property type="protein sequence ID" value="CCK67912.1"/>
    <property type="molecule type" value="Genomic_DNA"/>
</dbReference>
<evidence type="ECO:0000256" key="1">
    <source>
        <dbReference type="SAM" id="Phobius"/>
    </source>
</evidence>
<dbReference type="STRING" id="1071383.J7RT75"/>
<reference evidence="2 3" key="1">
    <citation type="journal article" date="2011" name="Proc. Natl. Acad. Sci. U.S.A.">
        <title>Evolutionary erosion of yeast sex chromosomes by mating-type switching accidents.</title>
        <authorList>
            <person name="Gordon J.L."/>
            <person name="Armisen D."/>
            <person name="Proux-Wera E."/>
            <person name="Oheigeartaigh S.S."/>
            <person name="Byrne K.P."/>
            <person name="Wolfe K.H."/>
        </authorList>
    </citation>
    <scope>NUCLEOTIDE SEQUENCE [LARGE SCALE GENOMIC DNA]</scope>
    <source>
        <strain evidence="3">ATCC MYA-139 / BCRC 22969 / CBS 8797 / CCRC 22969 / KCTC 17520 / NBRC 10181 / NCYC 3082</strain>
    </source>
</reference>
<dbReference type="GO" id="GO:0005739">
    <property type="term" value="C:mitochondrion"/>
    <property type="evidence" value="ECO:0007669"/>
    <property type="project" value="TreeGrafter"/>
</dbReference>
<sequence length="194" mass="22267">MLKYVGVSVSRSAIGVRSSTRCLSLVRGFHCTAPSNASASDSPEQRREQRMRKIISKSKLMTRLSTHPRFEKYFARLSESGTIPTVTSFFILHEITAIVPLFAPWYLFYTFPLMENWDLSQYELLSRCNDAIERLVGDRYGQFEKHRLILTGAVAYSLVKLLGPVRIFISLWGAPYMGRYLTMPFQKLASARRK</sequence>
<dbReference type="GeneID" id="34523547"/>
<dbReference type="Proteomes" id="UP000006310">
    <property type="component" value="Chromosome 1"/>
</dbReference>
<dbReference type="Pfam" id="PF10306">
    <property type="entry name" value="FLILHELTA"/>
    <property type="match status" value="1"/>
</dbReference>
<keyword evidence="1" id="KW-0812">Transmembrane</keyword>
<dbReference type="RefSeq" id="XP_022462158.1">
    <property type="nucleotide sequence ID" value="XM_022606464.1"/>
</dbReference>
<reference evidence="3" key="2">
    <citation type="submission" date="2012-08" db="EMBL/GenBank/DDBJ databases">
        <title>Genome sequence of Kazachstania naganishii.</title>
        <authorList>
            <person name="Gordon J.L."/>
            <person name="Armisen D."/>
            <person name="Proux-Wera E."/>
            <person name="OhEigeartaigh S.S."/>
            <person name="Byrne K.P."/>
            <person name="Wolfe K.H."/>
        </authorList>
    </citation>
    <scope>NUCLEOTIDE SEQUENCE [LARGE SCALE GENOMIC DNA]</scope>
    <source>
        <strain evidence="3">ATCC MYA-139 / BCRC 22969 / CBS 8797 / CCRC 22969 / KCTC 17520 / NBRC 10181 / NCYC 3082</strain>
    </source>
</reference>
<dbReference type="InterPro" id="IPR018811">
    <property type="entry name" value="MRX11"/>
</dbReference>
<dbReference type="HOGENOM" id="CLU_110375_0_0_1"/>
<organism evidence="2 3">
    <name type="scientific">Huiozyma naganishii (strain ATCC MYA-139 / BCRC 22969 / CBS 8797 / KCTC 17520 / NBRC 10181 / NCYC 3082 / Yp74L-3)</name>
    <name type="common">Yeast</name>
    <name type="synonym">Kazachstania naganishii</name>
    <dbReference type="NCBI Taxonomy" id="1071383"/>
    <lineage>
        <taxon>Eukaryota</taxon>
        <taxon>Fungi</taxon>
        <taxon>Dikarya</taxon>
        <taxon>Ascomycota</taxon>
        <taxon>Saccharomycotina</taxon>
        <taxon>Saccharomycetes</taxon>
        <taxon>Saccharomycetales</taxon>
        <taxon>Saccharomycetaceae</taxon>
        <taxon>Huiozyma</taxon>
    </lineage>
</organism>
<keyword evidence="1" id="KW-0472">Membrane</keyword>
<dbReference type="OMA" id="YAYVIVK"/>
<keyword evidence="1" id="KW-1133">Transmembrane helix</keyword>
<dbReference type="PANTHER" id="PTHR28002">
    <property type="entry name" value="MIOREX COMPLEX COMPONENT 11"/>
    <property type="match status" value="1"/>
</dbReference>
<evidence type="ECO:0000313" key="2">
    <source>
        <dbReference type="EMBL" id="CCK67912.1"/>
    </source>
</evidence>
<feature type="transmembrane region" description="Helical" evidence="1">
    <location>
        <begin position="86"/>
        <end position="108"/>
    </location>
</feature>
<dbReference type="eggNOG" id="ENOG502S09K">
    <property type="taxonomic scope" value="Eukaryota"/>
</dbReference>
<dbReference type="KEGG" id="kng:KNAG_0A02230"/>
<dbReference type="OrthoDB" id="5580261at2759"/>
<evidence type="ECO:0000313" key="3">
    <source>
        <dbReference type="Proteomes" id="UP000006310"/>
    </source>
</evidence>
<protein>
    <submittedName>
        <fullName evidence="2">Uncharacterized protein</fullName>
    </submittedName>
</protein>
<dbReference type="AlphaFoldDB" id="J7RT75"/>
<gene>
    <name evidence="2" type="primary">KNAG0A02230</name>
    <name evidence="2" type="ordered locus">KNAG_0A02230</name>
</gene>
<accession>J7RT75</accession>